<dbReference type="PANTHER" id="PTHR10366:SF562">
    <property type="entry name" value="ALDEHYDE REDUCTASE II (AFU_ORTHOLOGUE AFUA_1G11360)"/>
    <property type="match status" value="1"/>
</dbReference>
<keyword evidence="5" id="KW-1185">Reference proteome</keyword>
<dbReference type="InterPro" id="IPR036291">
    <property type="entry name" value="NAD(P)-bd_dom_sf"/>
</dbReference>
<dbReference type="OrthoDB" id="2735536at2759"/>
<dbReference type="InterPro" id="IPR050425">
    <property type="entry name" value="NAD(P)_dehydrat-like"/>
</dbReference>
<dbReference type="InterPro" id="IPR001509">
    <property type="entry name" value="Epimerase_deHydtase"/>
</dbReference>
<name>A0A6G1IPN9_9PLEO</name>
<protein>
    <submittedName>
        <fullName evidence="4">NAD(P)-binding protein</fullName>
    </submittedName>
</protein>
<evidence type="ECO:0000256" key="1">
    <source>
        <dbReference type="ARBA" id="ARBA00023002"/>
    </source>
</evidence>
<evidence type="ECO:0000259" key="3">
    <source>
        <dbReference type="Pfam" id="PF01370"/>
    </source>
</evidence>
<sequence length="350" mass="38992">MAPTIQTPLLPAGSLVLVTAANGLIASHIVSELLTYNYRVRTTVRSRIRCSWLLPLFKSLHPTSTLEVVEIPDINAPGCYDAALKGASAVIHTAANTSLSAEEGQDFVQETVDANINVLEAVRNANGNGEQVKRVVLTSSSWAVCYPQPNIEKELTPDTCDTFAESPDLPKEYRGLMTYVVSKKRSEQESWKWWEEHRRDCGFVLNTVMPSTCMGPVLDPENQAYPSTAEFVRSLYEGKNMELFGWLEPQWYVDVRDAARLHVAGTVLAGVEGDRIYGFAETWAWLGVAGVIEREMGCKMPIQLKDKRKDLTTPVTRDLNEGHLKQLGLNGWIPFEESVGDNIRSFYPKA</sequence>
<dbReference type="GO" id="GO:0016616">
    <property type="term" value="F:oxidoreductase activity, acting on the CH-OH group of donors, NAD or NADP as acceptor"/>
    <property type="evidence" value="ECO:0007669"/>
    <property type="project" value="TreeGrafter"/>
</dbReference>
<keyword evidence="1" id="KW-0560">Oxidoreductase</keyword>
<accession>A0A6G1IPN9</accession>
<proteinExistence type="inferred from homology"/>
<dbReference type="Gene3D" id="3.40.50.720">
    <property type="entry name" value="NAD(P)-binding Rossmann-like Domain"/>
    <property type="match status" value="1"/>
</dbReference>
<dbReference type="SUPFAM" id="SSF51735">
    <property type="entry name" value="NAD(P)-binding Rossmann-fold domains"/>
    <property type="match status" value="1"/>
</dbReference>
<evidence type="ECO:0000313" key="4">
    <source>
        <dbReference type="EMBL" id="KAF2679911.1"/>
    </source>
</evidence>
<organism evidence="4 5">
    <name type="scientific">Lentithecium fluviatile CBS 122367</name>
    <dbReference type="NCBI Taxonomy" id="1168545"/>
    <lineage>
        <taxon>Eukaryota</taxon>
        <taxon>Fungi</taxon>
        <taxon>Dikarya</taxon>
        <taxon>Ascomycota</taxon>
        <taxon>Pezizomycotina</taxon>
        <taxon>Dothideomycetes</taxon>
        <taxon>Pleosporomycetidae</taxon>
        <taxon>Pleosporales</taxon>
        <taxon>Massarineae</taxon>
        <taxon>Lentitheciaceae</taxon>
        <taxon>Lentithecium</taxon>
    </lineage>
</organism>
<dbReference type="AlphaFoldDB" id="A0A6G1IPN9"/>
<dbReference type="PANTHER" id="PTHR10366">
    <property type="entry name" value="NAD DEPENDENT EPIMERASE/DEHYDRATASE"/>
    <property type="match status" value="1"/>
</dbReference>
<evidence type="ECO:0000256" key="2">
    <source>
        <dbReference type="ARBA" id="ARBA00023445"/>
    </source>
</evidence>
<dbReference type="Pfam" id="PF01370">
    <property type="entry name" value="Epimerase"/>
    <property type="match status" value="1"/>
</dbReference>
<dbReference type="Proteomes" id="UP000799291">
    <property type="component" value="Unassembled WGS sequence"/>
</dbReference>
<dbReference type="EMBL" id="MU005600">
    <property type="protein sequence ID" value="KAF2679911.1"/>
    <property type="molecule type" value="Genomic_DNA"/>
</dbReference>
<reference evidence="4" key="1">
    <citation type="journal article" date="2020" name="Stud. Mycol.">
        <title>101 Dothideomycetes genomes: a test case for predicting lifestyles and emergence of pathogens.</title>
        <authorList>
            <person name="Haridas S."/>
            <person name="Albert R."/>
            <person name="Binder M."/>
            <person name="Bloem J."/>
            <person name="Labutti K."/>
            <person name="Salamov A."/>
            <person name="Andreopoulos B."/>
            <person name="Baker S."/>
            <person name="Barry K."/>
            <person name="Bills G."/>
            <person name="Bluhm B."/>
            <person name="Cannon C."/>
            <person name="Castanera R."/>
            <person name="Culley D."/>
            <person name="Daum C."/>
            <person name="Ezra D."/>
            <person name="Gonzalez J."/>
            <person name="Henrissat B."/>
            <person name="Kuo A."/>
            <person name="Liang C."/>
            <person name="Lipzen A."/>
            <person name="Lutzoni F."/>
            <person name="Magnuson J."/>
            <person name="Mondo S."/>
            <person name="Nolan M."/>
            <person name="Ohm R."/>
            <person name="Pangilinan J."/>
            <person name="Park H.-J."/>
            <person name="Ramirez L."/>
            <person name="Alfaro M."/>
            <person name="Sun H."/>
            <person name="Tritt A."/>
            <person name="Yoshinaga Y."/>
            <person name="Zwiers L.-H."/>
            <person name="Turgeon B."/>
            <person name="Goodwin S."/>
            <person name="Spatafora J."/>
            <person name="Crous P."/>
            <person name="Grigoriev I."/>
        </authorList>
    </citation>
    <scope>NUCLEOTIDE SEQUENCE</scope>
    <source>
        <strain evidence="4">CBS 122367</strain>
    </source>
</reference>
<comment type="similarity">
    <text evidence="2">Belongs to the NAD(P)-dependent epimerase/dehydratase family. Dihydroflavonol-4-reductase subfamily.</text>
</comment>
<gene>
    <name evidence="4" type="ORF">K458DRAFT_313158</name>
</gene>
<feature type="domain" description="NAD-dependent epimerase/dehydratase" evidence="3">
    <location>
        <begin position="16"/>
        <end position="264"/>
    </location>
</feature>
<evidence type="ECO:0000313" key="5">
    <source>
        <dbReference type="Proteomes" id="UP000799291"/>
    </source>
</evidence>